<proteinExistence type="predicted"/>
<evidence type="ECO:0000313" key="1">
    <source>
        <dbReference type="EMBL" id="GIJ72838.1"/>
    </source>
</evidence>
<sequence>MVPTDVDYLWFEQRFPDLAEAYCVTLVGNETSAGLLDRFGVGGDRVDRVGVGELVDPSYAVWDAHQGDVQLIAATSVGQWALAVEVNGYLGVTEELFAGLSAGSRLVSHFRNVNAADRFCLVDDGQLVVDFEPLFAWHRSGSHPDLYAELMRTVGMRMGQDDDLGEPGAAAFALAEAITGVRLTAELFERSAFTCGLARLPRRTRR</sequence>
<dbReference type="RefSeq" id="WP_203932673.1">
    <property type="nucleotide sequence ID" value="NZ_BOPH01000105.1"/>
</dbReference>
<gene>
    <name evidence="1" type="ORF">Voc01_077550</name>
</gene>
<reference evidence="1" key="1">
    <citation type="submission" date="2021-01" db="EMBL/GenBank/DDBJ databases">
        <title>Whole genome shotgun sequence of Virgisporangium ochraceum NBRC 16418.</title>
        <authorList>
            <person name="Komaki H."/>
            <person name="Tamura T."/>
        </authorList>
    </citation>
    <scope>NUCLEOTIDE SEQUENCE</scope>
    <source>
        <strain evidence="1">NBRC 16418</strain>
    </source>
</reference>
<accession>A0A8J4EFN7</accession>
<dbReference type="Pfam" id="PF20062">
    <property type="entry name" value="DUF6461"/>
    <property type="match status" value="1"/>
</dbReference>
<organism evidence="1 2">
    <name type="scientific">Virgisporangium ochraceum</name>
    <dbReference type="NCBI Taxonomy" id="65505"/>
    <lineage>
        <taxon>Bacteria</taxon>
        <taxon>Bacillati</taxon>
        <taxon>Actinomycetota</taxon>
        <taxon>Actinomycetes</taxon>
        <taxon>Micromonosporales</taxon>
        <taxon>Micromonosporaceae</taxon>
        <taxon>Virgisporangium</taxon>
    </lineage>
</organism>
<dbReference type="AlphaFoldDB" id="A0A8J4EFN7"/>
<protein>
    <submittedName>
        <fullName evidence="1">Uncharacterized protein</fullName>
    </submittedName>
</protein>
<evidence type="ECO:0000313" key="2">
    <source>
        <dbReference type="Proteomes" id="UP000635606"/>
    </source>
</evidence>
<name>A0A8J4EFN7_9ACTN</name>
<comment type="caution">
    <text evidence="1">The sequence shown here is derived from an EMBL/GenBank/DDBJ whole genome shotgun (WGS) entry which is preliminary data.</text>
</comment>
<dbReference type="EMBL" id="BOPH01000105">
    <property type="protein sequence ID" value="GIJ72838.1"/>
    <property type="molecule type" value="Genomic_DNA"/>
</dbReference>
<dbReference type="InterPro" id="IPR045592">
    <property type="entry name" value="DUF6461"/>
</dbReference>
<keyword evidence="2" id="KW-1185">Reference proteome</keyword>
<dbReference type="Proteomes" id="UP000635606">
    <property type="component" value="Unassembled WGS sequence"/>
</dbReference>